<reference evidence="3" key="1">
    <citation type="submission" date="2022-03" db="EMBL/GenBank/DDBJ databases">
        <authorList>
            <person name="Martin C."/>
        </authorList>
    </citation>
    <scope>NUCLEOTIDE SEQUENCE</scope>
</reference>
<comment type="caution">
    <text evidence="3">The sequence shown here is derived from an EMBL/GenBank/DDBJ whole genome shotgun (WGS) entry which is preliminary data.</text>
</comment>
<evidence type="ECO:0000256" key="2">
    <source>
        <dbReference type="SAM" id="MobiDB-lite"/>
    </source>
</evidence>
<evidence type="ECO:0000256" key="1">
    <source>
        <dbReference type="SAM" id="Coils"/>
    </source>
</evidence>
<dbReference type="Proteomes" id="UP000749559">
    <property type="component" value="Unassembled WGS sequence"/>
</dbReference>
<evidence type="ECO:0000313" key="3">
    <source>
        <dbReference type="EMBL" id="CAH1800964.1"/>
    </source>
</evidence>
<dbReference type="AlphaFoldDB" id="A0A8S4Q3B5"/>
<feature type="coiled-coil region" evidence="1">
    <location>
        <begin position="323"/>
        <end position="357"/>
    </location>
</feature>
<accession>A0A8S4Q3B5</accession>
<sequence>MLGEFCRSLGISQHGQGMLRQEGFVSSEAIDALDSQTIVSIGMRAGDICILRKYLATKETVQPAIDTARIPISSLLSGPPDISPQCLVPEAPSVNPVSVHGTAAAISPLIYLTPRQSSSVEIKREPSVGQSYLYNSNERWSWHLSGPPDISPQCLVPEAPSYAIIYEWQGILVLDREYRRALDREYRRAQHLHGFPWGSDLSHLELKSNLLNPVLMLYPSLQVHNANSEDKIYFLVREMGAKAPPESTGAMIIYGLNLDSVGVMGVKLATEFHTNDPNVILGFPRDITNGWKTHDMANVYTAFGVKTIQTFSTKNNVHILEMLNLARRQLMSARRQLMSARRQLMLARRQLMSARRQLMSARSAVTLLADEQYCIRTRKLATSILKPVVVFLENSVDFGIDSVKDAILTFALEAYIRNFFDGTRIRVLYPALKLVTKPGSNNRLLRAANYSFREPLDASTIPVPEDEDTLKELLTALSTARWGEILHPLFPWFKLLHLDGASTERQQELARLIMLGAISAVCDTTIHSFIYNHNRERYGELSRREVYDLLVTKPKPLCQAKRHTLHAFAKNLDSIHIEVEEGRDVTLLDDFLGSVEQFPRIDRNVYNMWATVFEQPLDEVCHLQIIGEDFLRQPECTYASYYTPLSMLSDGSNRQKNFGRMVREITGNELIAEEYRNVIDKPSKERGLQKEASLFKYYFCNTGNDNVADIGSPTPTPTQSKAGYTTL</sequence>
<evidence type="ECO:0000313" key="4">
    <source>
        <dbReference type="Proteomes" id="UP000749559"/>
    </source>
</evidence>
<keyword evidence="1" id="KW-0175">Coiled coil</keyword>
<name>A0A8S4Q3B5_OWEFU</name>
<protein>
    <submittedName>
        <fullName evidence="3">Uncharacterized protein</fullName>
    </submittedName>
</protein>
<keyword evidence="4" id="KW-1185">Reference proteome</keyword>
<proteinExistence type="predicted"/>
<feature type="region of interest" description="Disordered" evidence="2">
    <location>
        <begin position="708"/>
        <end position="727"/>
    </location>
</feature>
<gene>
    <name evidence="3" type="ORF">OFUS_LOCUS24798</name>
</gene>
<organism evidence="3 4">
    <name type="scientific">Owenia fusiformis</name>
    <name type="common">Polychaete worm</name>
    <dbReference type="NCBI Taxonomy" id="6347"/>
    <lineage>
        <taxon>Eukaryota</taxon>
        <taxon>Metazoa</taxon>
        <taxon>Spiralia</taxon>
        <taxon>Lophotrochozoa</taxon>
        <taxon>Annelida</taxon>
        <taxon>Polychaeta</taxon>
        <taxon>Sedentaria</taxon>
        <taxon>Canalipalpata</taxon>
        <taxon>Sabellida</taxon>
        <taxon>Oweniida</taxon>
        <taxon>Oweniidae</taxon>
        <taxon>Owenia</taxon>
    </lineage>
</organism>
<dbReference type="EMBL" id="CAIIXF020000012">
    <property type="protein sequence ID" value="CAH1800964.1"/>
    <property type="molecule type" value="Genomic_DNA"/>
</dbReference>
<feature type="compositionally biased region" description="Polar residues" evidence="2">
    <location>
        <begin position="717"/>
        <end position="727"/>
    </location>
</feature>